<evidence type="ECO:0000313" key="4">
    <source>
        <dbReference type="EMBL" id="KAK7861685.1"/>
    </source>
</evidence>
<feature type="domain" description="BPL/LPL catalytic" evidence="3">
    <location>
        <begin position="81"/>
        <end position="267"/>
    </location>
</feature>
<evidence type="ECO:0000256" key="1">
    <source>
        <dbReference type="ARBA" id="ARBA00005085"/>
    </source>
</evidence>
<dbReference type="GO" id="GO:0009249">
    <property type="term" value="P:protein lipoylation"/>
    <property type="evidence" value="ECO:0007669"/>
    <property type="project" value="InterPro"/>
</dbReference>
<keyword evidence="5" id="KW-1185">Reference proteome</keyword>
<dbReference type="PANTHER" id="PTHR12561">
    <property type="entry name" value="LIPOATE-PROTEIN LIGASE"/>
    <property type="match status" value="1"/>
</dbReference>
<sequence length="420" mass="47511">MAQAMAQNMFRISQVSLNNVVRCNAYAFAPATSQAKAYSSASTTDKEKSKNPIQKSVFISQSTDIFTNLALEDWMYRNFNFNNHHVLLMWRNSPCVVIGRHQNPWVETNTTNVAHQGMEIARRNSGGGTVYHDRGNLNLTFFTKREEYNRRNNLEIVSRALFREWGIESVITPREDIVVKNTYKQISGTAAKLGRPNAYHHCTLLVDVNKVALRQSLHKDDKGIVTNATQSVASPIMNLCEINQHVKVERMLGAVGWEYLRTCPETLEDGGQDLINKQRGFQLINPTDNWFPGLNKLKEELSSWDWRFGKTPKFQVNKSFRVPKEFLGEGEMGVQELKVSLEVNKGIIDDVTLKLPPGLLSTNGFHGEVDVVTSLRGQPFSERAVVSLENALHDMSTKEGNLQGKSQFVMNCMRQVMQSV</sequence>
<dbReference type="PANTHER" id="PTHR12561:SF3">
    <property type="entry name" value="LIPOYLTRANSFERASE 1, MITOCHONDRIAL"/>
    <property type="match status" value="1"/>
</dbReference>
<comment type="pathway">
    <text evidence="1">Protein modification; protein lipoylation via exogenous pathway; protein N(6)-(lipoyl)lysine from lipoate: step 2/2.</text>
</comment>
<evidence type="ECO:0000259" key="3">
    <source>
        <dbReference type="PROSITE" id="PS51733"/>
    </source>
</evidence>
<evidence type="ECO:0000313" key="5">
    <source>
        <dbReference type="Proteomes" id="UP001378592"/>
    </source>
</evidence>
<proteinExistence type="inferred from homology"/>
<dbReference type="FunFam" id="3.30.930.10:FF:000045">
    <property type="entry name" value="lipoyltransferase 1, mitochondrial"/>
    <property type="match status" value="1"/>
</dbReference>
<dbReference type="GO" id="GO:0017118">
    <property type="term" value="F:lipoyltransferase activity"/>
    <property type="evidence" value="ECO:0007669"/>
    <property type="project" value="TreeGrafter"/>
</dbReference>
<dbReference type="InterPro" id="IPR045864">
    <property type="entry name" value="aa-tRNA-synth_II/BPL/LPL"/>
</dbReference>
<gene>
    <name evidence="4" type="ORF">R5R35_005357</name>
</gene>
<reference evidence="4 5" key="1">
    <citation type="submission" date="2024-03" db="EMBL/GenBank/DDBJ databases">
        <title>The genome assembly and annotation of the cricket Gryllus longicercus Weissman &amp; Gray.</title>
        <authorList>
            <person name="Szrajer S."/>
            <person name="Gray D."/>
            <person name="Ylla G."/>
        </authorList>
    </citation>
    <scope>NUCLEOTIDE SEQUENCE [LARGE SCALE GENOMIC DNA]</scope>
    <source>
        <strain evidence="4">DAG 2021-001</strain>
        <tissue evidence="4">Whole body minus gut</tissue>
    </source>
</reference>
<dbReference type="EMBL" id="JAZDUA010000307">
    <property type="protein sequence ID" value="KAK7861685.1"/>
    <property type="molecule type" value="Genomic_DNA"/>
</dbReference>
<comment type="similarity">
    <text evidence="2">Belongs to the LplA family.</text>
</comment>
<dbReference type="Gene3D" id="3.30.390.50">
    <property type="entry name" value="CO dehydrogenase flavoprotein, C-terminal domain"/>
    <property type="match status" value="1"/>
</dbReference>
<dbReference type="Gene3D" id="3.30.930.10">
    <property type="entry name" value="Bira Bifunctional Protein, Domain 2"/>
    <property type="match status" value="1"/>
</dbReference>
<dbReference type="AlphaFoldDB" id="A0AAN9VB83"/>
<dbReference type="SUPFAM" id="SSF55681">
    <property type="entry name" value="Class II aaRS and biotin synthetases"/>
    <property type="match status" value="1"/>
</dbReference>
<dbReference type="PROSITE" id="PS51733">
    <property type="entry name" value="BPL_LPL_CATALYTIC"/>
    <property type="match status" value="1"/>
</dbReference>
<dbReference type="InterPro" id="IPR004143">
    <property type="entry name" value="BPL_LPL_catalytic"/>
</dbReference>
<dbReference type="GO" id="GO:0005739">
    <property type="term" value="C:mitochondrion"/>
    <property type="evidence" value="ECO:0007669"/>
    <property type="project" value="TreeGrafter"/>
</dbReference>
<dbReference type="InterPro" id="IPR004562">
    <property type="entry name" value="LipoylTrfase_LipoateP_Ligase"/>
</dbReference>
<dbReference type="Proteomes" id="UP001378592">
    <property type="component" value="Unassembled WGS sequence"/>
</dbReference>
<comment type="caution">
    <text evidence="4">The sequence shown here is derived from an EMBL/GenBank/DDBJ whole genome shotgun (WGS) entry which is preliminary data.</text>
</comment>
<name>A0AAN9VB83_9ORTH</name>
<dbReference type="Pfam" id="PF21948">
    <property type="entry name" value="LplA-B_cat"/>
    <property type="match status" value="1"/>
</dbReference>
<protein>
    <recommendedName>
        <fullName evidence="3">BPL/LPL catalytic domain-containing protein</fullName>
    </recommendedName>
</protein>
<accession>A0AAN9VB83</accession>
<organism evidence="4 5">
    <name type="scientific">Gryllus longicercus</name>
    <dbReference type="NCBI Taxonomy" id="2509291"/>
    <lineage>
        <taxon>Eukaryota</taxon>
        <taxon>Metazoa</taxon>
        <taxon>Ecdysozoa</taxon>
        <taxon>Arthropoda</taxon>
        <taxon>Hexapoda</taxon>
        <taxon>Insecta</taxon>
        <taxon>Pterygota</taxon>
        <taxon>Neoptera</taxon>
        <taxon>Polyneoptera</taxon>
        <taxon>Orthoptera</taxon>
        <taxon>Ensifera</taxon>
        <taxon>Gryllidea</taxon>
        <taxon>Grylloidea</taxon>
        <taxon>Gryllidae</taxon>
        <taxon>Gryllinae</taxon>
        <taxon>Gryllus</taxon>
    </lineage>
</organism>
<dbReference type="CDD" id="cd16443">
    <property type="entry name" value="LplA"/>
    <property type="match status" value="1"/>
</dbReference>
<evidence type="ECO:0000256" key="2">
    <source>
        <dbReference type="ARBA" id="ARBA00008242"/>
    </source>
</evidence>